<protein>
    <submittedName>
        <fullName evidence="2">Uncharacterized protein</fullName>
    </submittedName>
</protein>
<name>A0AA88TNL3_9TELE</name>
<evidence type="ECO:0000256" key="1">
    <source>
        <dbReference type="SAM" id="SignalP"/>
    </source>
</evidence>
<gene>
    <name evidence="2" type="ORF">Q8A67_013625</name>
</gene>
<keyword evidence="1" id="KW-0732">Signal</keyword>
<keyword evidence="3" id="KW-1185">Reference proteome</keyword>
<proteinExistence type="predicted"/>
<reference evidence="2" key="1">
    <citation type="submission" date="2023-08" db="EMBL/GenBank/DDBJ databases">
        <title>Chromosome-level Genome Assembly of mud carp (Cirrhinus molitorella).</title>
        <authorList>
            <person name="Liu H."/>
        </authorList>
    </citation>
    <scope>NUCLEOTIDE SEQUENCE</scope>
    <source>
        <strain evidence="2">Prfri</strain>
        <tissue evidence="2">Muscle</tissue>
    </source>
</reference>
<evidence type="ECO:0000313" key="3">
    <source>
        <dbReference type="Proteomes" id="UP001187343"/>
    </source>
</evidence>
<organism evidence="2 3">
    <name type="scientific">Cirrhinus molitorella</name>
    <name type="common">mud carp</name>
    <dbReference type="NCBI Taxonomy" id="172907"/>
    <lineage>
        <taxon>Eukaryota</taxon>
        <taxon>Metazoa</taxon>
        <taxon>Chordata</taxon>
        <taxon>Craniata</taxon>
        <taxon>Vertebrata</taxon>
        <taxon>Euteleostomi</taxon>
        <taxon>Actinopterygii</taxon>
        <taxon>Neopterygii</taxon>
        <taxon>Teleostei</taxon>
        <taxon>Ostariophysi</taxon>
        <taxon>Cypriniformes</taxon>
        <taxon>Cyprinidae</taxon>
        <taxon>Labeoninae</taxon>
        <taxon>Labeonini</taxon>
        <taxon>Cirrhinus</taxon>
    </lineage>
</organism>
<comment type="caution">
    <text evidence="2">The sequence shown here is derived from an EMBL/GenBank/DDBJ whole genome shotgun (WGS) entry which is preliminary data.</text>
</comment>
<dbReference type="AlphaFoldDB" id="A0AA88TNL3"/>
<dbReference type="EMBL" id="JAUYZG010000013">
    <property type="protein sequence ID" value="KAK2890982.1"/>
    <property type="molecule type" value="Genomic_DNA"/>
</dbReference>
<feature type="signal peptide" evidence="1">
    <location>
        <begin position="1"/>
        <end position="32"/>
    </location>
</feature>
<accession>A0AA88TNL3</accession>
<sequence>MVNSGVFTSNKTNRMVQKMLVFLCMLTGWSQAFPYHNVATEEVMKDTDKLERERRDVILSSTDFTPPVCRVVNESLDCSLSSGDATWEVIYIMTDGDGSGIDYPSFSVSTDSCEGNTTYFIEILNVTVDENGYNATTVKYSAPCCFQNVEISVVDKAGNKANCPLNIKRPVTTISPMTVSPTSSSFTTTVSLWSSLILMALKAMLL</sequence>
<dbReference type="Proteomes" id="UP001187343">
    <property type="component" value="Unassembled WGS sequence"/>
</dbReference>
<evidence type="ECO:0000313" key="2">
    <source>
        <dbReference type="EMBL" id="KAK2890982.1"/>
    </source>
</evidence>
<feature type="chain" id="PRO_5041636545" evidence="1">
    <location>
        <begin position="33"/>
        <end position="206"/>
    </location>
</feature>